<evidence type="ECO:0000256" key="2">
    <source>
        <dbReference type="ARBA" id="ARBA00010766"/>
    </source>
</evidence>
<comment type="similarity">
    <text evidence="2">Belongs to the COQ9 family.</text>
</comment>
<dbReference type="AlphaFoldDB" id="A0A5J5GAZ5"/>
<dbReference type="PANTHER" id="PTHR21427">
    <property type="entry name" value="UBIQUINONE BIOSYNTHESIS PROTEIN COQ9, MITOCHONDRIAL"/>
    <property type="match status" value="1"/>
</dbReference>
<evidence type="ECO:0000256" key="3">
    <source>
        <dbReference type="ARBA" id="ARBA00022688"/>
    </source>
</evidence>
<dbReference type="EMBL" id="VYQE01000007">
    <property type="protein sequence ID" value="KAA9005277.1"/>
    <property type="molecule type" value="Genomic_DNA"/>
</dbReference>
<dbReference type="InterPro" id="IPR012762">
    <property type="entry name" value="Ubiq_biosynth_COQ9"/>
</dbReference>
<dbReference type="Gene3D" id="1.10.357.10">
    <property type="entry name" value="Tetracycline Repressor, domain 2"/>
    <property type="match status" value="1"/>
</dbReference>
<comment type="function">
    <text evidence="6">Membrane-associated protein that warps the membrane surface to access and bind aromatic isoprenes with high specificity, including ubiquinone (CoQ) isoprene intermediates and presents them directly to COQ7, therefore facilitating the COQ7-mediated hydroxylase step. Participates in the biosynthesis of coenzyme Q, also named ubiquinone, an essential lipid-soluble electron transporter for aerobic cellular respiration.</text>
</comment>
<keyword evidence="9" id="KW-1185">Reference proteome</keyword>
<dbReference type="NCBIfam" id="TIGR02396">
    <property type="entry name" value="diverge_rpsU"/>
    <property type="match status" value="1"/>
</dbReference>
<keyword evidence="5" id="KW-0446">Lipid-binding</keyword>
<dbReference type="InterPro" id="IPR036271">
    <property type="entry name" value="Tet_transcr_reg_TetR-rel_C_sf"/>
</dbReference>
<keyword evidence="3" id="KW-0831">Ubiquinone biosynthesis</keyword>
<proteinExistence type="inferred from homology"/>
<dbReference type="RefSeq" id="WP_150446783.1">
    <property type="nucleotide sequence ID" value="NZ_VYQE01000007.1"/>
</dbReference>
<feature type="domain" description="COQ9 C-terminal" evidence="7">
    <location>
        <begin position="116"/>
        <end position="186"/>
    </location>
</feature>
<gene>
    <name evidence="8" type="ORF">F3S47_18420</name>
</gene>
<protein>
    <submittedName>
        <fullName evidence="8">COQ9 family protein</fullName>
    </submittedName>
</protein>
<evidence type="ECO:0000313" key="8">
    <source>
        <dbReference type="EMBL" id="KAA9005277.1"/>
    </source>
</evidence>
<sequence>MTVTTDPARETLLDAILPHVAFDGWSEAAFRAAARDAEMELREARAVAPRGAVDLASDFHRRGDRQMAEALRAERLDDMRFRNKVARALRVRLDVAGDREAVRRASALFALPVHAAEGARLIWGTADAVWEALGDPSDDINWYTKRATLSGVWTSVVLYWMGDDSVDQQATDAFIDRRIEDVMRIEKMKARVNGNPILRPFVKPFEHLGGMVRPPARMPPVDLPGHWSTGE</sequence>
<evidence type="ECO:0000313" key="9">
    <source>
        <dbReference type="Proteomes" id="UP000326554"/>
    </source>
</evidence>
<evidence type="ECO:0000256" key="1">
    <source>
        <dbReference type="ARBA" id="ARBA00004749"/>
    </source>
</evidence>
<comment type="pathway">
    <text evidence="1">Cofactor biosynthesis; ubiquinone biosynthesis.</text>
</comment>
<evidence type="ECO:0000259" key="7">
    <source>
        <dbReference type="Pfam" id="PF08511"/>
    </source>
</evidence>
<organism evidence="8 9">
    <name type="scientific">Histidinibacterium aquaticum</name>
    <dbReference type="NCBI Taxonomy" id="2613962"/>
    <lineage>
        <taxon>Bacteria</taxon>
        <taxon>Pseudomonadati</taxon>
        <taxon>Pseudomonadota</taxon>
        <taxon>Alphaproteobacteria</taxon>
        <taxon>Rhodobacterales</taxon>
        <taxon>Paracoccaceae</taxon>
        <taxon>Histidinibacterium</taxon>
    </lineage>
</organism>
<dbReference type="GO" id="GO:0008289">
    <property type="term" value="F:lipid binding"/>
    <property type="evidence" value="ECO:0007669"/>
    <property type="project" value="UniProtKB-KW"/>
</dbReference>
<reference evidence="8 9" key="1">
    <citation type="submission" date="2019-09" db="EMBL/GenBank/DDBJ databases">
        <authorList>
            <person name="Park J.-S."/>
            <person name="Choi H.-J."/>
        </authorList>
    </citation>
    <scope>NUCLEOTIDE SEQUENCE [LARGE SCALE GENOMIC DNA]</scope>
    <source>
        <strain evidence="8 9">176SS1-4</strain>
    </source>
</reference>
<dbReference type="GO" id="GO:0006744">
    <property type="term" value="P:ubiquinone biosynthetic process"/>
    <property type="evidence" value="ECO:0007669"/>
    <property type="project" value="UniProtKB-KW"/>
</dbReference>
<dbReference type="SUPFAM" id="SSF48498">
    <property type="entry name" value="Tetracyclin repressor-like, C-terminal domain"/>
    <property type="match status" value="1"/>
</dbReference>
<dbReference type="InterPro" id="IPR013718">
    <property type="entry name" value="COQ9_C"/>
</dbReference>
<evidence type="ECO:0000256" key="4">
    <source>
        <dbReference type="ARBA" id="ARBA00022946"/>
    </source>
</evidence>
<dbReference type="Proteomes" id="UP000326554">
    <property type="component" value="Unassembled WGS sequence"/>
</dbReference>
<name>A0A5J5GAZ5_9RHOB</name>
<keyword evidence="4" id="KW-0809">Transit peptide</keyword>
<evidence type="ECO:0000256" key="5">
    <source>
        <dbReference type="ARBA" id="ARBA00023121"/>
    </source>
</evidence>
<dbReference type="Pfam" id="PF08511">
    <property type="entry name" value="COQ9"/>
    <property type="match status" value="1"/>
</dbReference>
<dbReference type="PANTHER" id="PTHR21427:SF19">
    <property type="entry name" value="UBIQUINONE BIOSYNTHESIS PROTEIN COQ9, MITOCHONDRIAL"/>
    <property type="match status" value="1"/>
</dbReference>
<evidence type="ECO:0000256" key="6">
    <source>
        <dbReference type="ARBA" id="ARBA00058104"/>
    </source>
</evidence>
<accession>A0A5J5GAZ5</accession>
<comment type="caution">
    <text evidence="8">The sequence shown here is derived from an EMBL/GenBank/DDBJ whole genome shotgun (WGS) entry which is preliminary data.</text>
</comment>